<organism evidence="11 12">
    <name type="scientific">Anopheles christyi</name>
    <dbReference type="NCBI Taxonomy" id="43041"/>
    <lineage>
        <taxon>Eukaryota</taxon>
        <taxon>Metazoa</taxon>
        <taxon>Ecdysozoa</taxon>
        <taxon>Arthropoda</taxon>
        <taxon>Hexapoda</taxon>
        <taxon>Insecta</taxon>
        <taxon>Pterygota</taxon>
        <taxon>Neoptera</taxon>
        <taxon>Endopterygota</taxon>
        <taxon>Diptera</taxon>
        <taxon>Nematocera</taxon>
        <taxon>Culicoidea</taxon>
        <taxon>Culicidae</taxon>
        <taxon>Anophelinae</taxon>
        <taxon>Anopheles</taxon>
    </lineage>
</organism>
<dbReference type="VEuPathDB" id="VectorBase:ACHR002153"/>
<dbReference type="Proteomes" id="UP000075881">
    <property type="component" value="Unassembled WGS sequence"/>
</dbReference>
<proteinExistence type="predicted"/>
<keyword evidence="5" id="KW-0862">Zinc</keyword>
<keyword evidence="2" id="KW-0479">Metal-binding</keyword>
<feature type="domain" description="C2H2-type" evidence="9">
    <location>
        <begin position="206"/>
        <end position="234"/>
    </location>
</feature>
<dbReference type="SMART" id="SM00355">
    <property type="entry name" value="ZnF_C2H2"/>
    <property type="match status" value="9"/>
</dbReference>
<evidence type="ECO:0000313" key="12">
    <source>
        <dbReference type="Proteomes" id="UP000075881"/>
    </source>
</evidence>
<dbReference type="Pfam" id="PF00096">
    <property type="entry name" value="zf-C2H2"/>
    <property type="match status" value="1"/>
</dbReference>
<dbReference type="AlphaFoldDB" id="A0A182JUH1"/>
<dbReference type="GO" id="GO:0000981">
    <property type="term" value="F:DNA-binding transcription factor activity, RNA polymerase II-specific"/>
    <property type="evidence" value="ECO:0007669"/>
    <property type="project" value="TreeGrafter"/>
</dbReference>
<keyword evidence="6" id="KW-0539">Nucleus</keyword>
<dbReference type="PROSITE" id="PS51915">
    <property type="entry name" value="ZAD"/>
    <property type="match status" value="1"/>
</dbReference>
<dbReference type="Pfam" id="PF12171">
    <property type="entry name" value="zf-C2H2_jaz"/>
    <property type="match status" value="1"/>
</dbReference>
<dbReference type="PANTHER" id="PTHR24394:SF29">
    <property type="entry name" value="MYONEURIN"/>
    <property type="match status" value="1"/>
</dbReference>
<feature type="domain" description="C2H2-type" evidence="9">
    <location>
        <begin position="319"/>
        <end position="346"/>
    </location>
</feature>
<feature type="domain" description="C2H2-type" evidence="9">
    <location>
        <begin position="402"/>
        <end position="429"/>
    </location>
</feature>
<evidence type="ECO:0000256" key="8">
    <source>
        <dbReference type="PROSITE-ProRule" id="PRU01263"/>
    </source>
</evidence>
<evidence type="ECO:0000256" key="4">
    <source>
        <dbReference type="ARBA" id="ARBA00022771"/>
    </source>
</evidence>
<feature type="domain" description="C2H2-type" evidence="9">
    <location>
        <begin position="347"/>
        <end position="374"/>
    </location>
</feature>
<evidence type="ECO:0000256" key="6">
    <source>
        <dbReference type="ARBA" id="ARBA00023242"/>
    </source>
</evidence>
<evidence type="ECO:0000256" key="3">
    <source>
        <dbReference type="ARBA" id="ARBA00022737"/>
    </source>
</evidence>
<dbReference type="STRING" id="43041.A0A182JUH1"/>
<evidence type="ECO:0000259" key="9">
    <source>
        <dbReference type="PROSITE" id="PS50157"/>
    </source>
</evidence>
<evidence type="ECO:0000256" key="2">
    <source>
        <dbReference type="ARBA" id="ARBA00022723"/>
    </source>
</evidence>
<keyword evidence="12" id="KW-1185">Reference proteome</keyword>
<feature type="domain" description="C2H2-type" evidence="9">
    <location>
        <begin position="374"/>
        <end position="401"/>
    </location>
</feature>
<evidence type="ECO:0008006" key="13">
    <source>
        <dbReference type="Google" id="ProtNLM"/>
    </source>
</evidence>
<name>A0A182JUH1_9DIPT</name>
<dbReference type="InterPro" id="IPR012934">
    <property type="entry name" value="Znf_AD"/>
</dbReference>
<evidence type="ECO:0000259" key="10">
    <source>
        <dbReference type="PROSITE" id="PS51915"/>
    </source>
</evidence>
<dbReference type="PROSITE" id="PS00028">
    <property type="entry name" value="ZINC_FINGER_C2H2_1"/>
    <property type="match status" value="8"/>
</dbReference>
<evidence type="ECO:0000256" key="7">
    <source>
        <dbReference type="PROSITE-ProRule" id="PRU00042"/>
    </source>
</evidence>
<evidence type="ECO:0000256" key="1">
    <source>
        <dbReference type="ARBA" id="ARBA00004123"/>
    </source>
</evidence>
<dbReference type="SUPFAM" id="SSF57667">
    <property type="entry name" value="beta-beta-alpha zinc fingers"/>
    <property type="match status" value="4"/>
</dbReference>
<keyword evidence="3" id="KW-0677">Repeat</keyword>
<comment type="subcellular location">
    <subcellularLocation>
        <location evidence="1">Nucleus</location>
    </subcellularLocation>
</comment>
<evidence type="ECO:0000313" key="11">
    <source>
        <dbReference type="EnsemblMetazoa" id="ACHR002153-PA"/>
    </source>
</evidence>
<dbReference type="Pfam" id="PF07776">
    <property type="entry name" value="zf-AD"/>
    <property type="match status" value="1"/>
</dbReference>
<dbReference type="InterPro" id="IPR036236">
    <property type="entry name" value="Znf_C2H2_sf"/>
</dbReference>
<evidence type="ECO:0000256" key="5">
    <source>
        <dbReference type="ARBA" id="ARBA00022833"/>
    </source>
</evidence>
<reference evidence="11" key="2">
    <citation type="submission" date="2020-05" db="UniProtKB">
        <authorList>
            <consortium name="EnsemblMetazoa"/>
        </authorList>
    </citation>
    <scope>IDENTIFICATION</scope>
    <source>
        <strain evidence="11">ACHKN1017</strain>
    </source>
</reference>
<feature type="domain" description="ZAD" evidence="10">
    <location>
        <begin position="3"/>
        <end position="77"/>
    </location>
</feature>
<dbReference type="PANTHER" id="PTHR24394">
    <property type="entry name" value="ZINC FINGER PROTEIN"/>
    <property type="match status" value="1"/>
</dbReference>
<accession>A0A182JUH1</accession>
<dbReference type="InterPro" id="IPR022755">
    <property type="entry name" value="Znf_C2H2_jaz"/>
</dbReference>
<feature type="domain" description="C2H2-type" evidence="9">
    <location>
        <begin position="430"/>
        <end position="457"/>
    </location>
</feature>
<protein>
    <recommendedName>
        <fullName evidence="13">Protein krueppel</fullName>
    </recommendedName>
</protein>
<dbReference type="GO" id="GO:0005634">
    <property type="term" value="C:nucleus"/>
    <property type="evidence" value="ECO:0007669"/>
    <property type="project" value="UniProtKB-SubCell"/>
</dbReference>
<dbReference type="Gene3D" id="3.30.160.60">
    <property type="entry name" value="Classic Zinc Finger"/>
    <property type="match status" value="5"/>
</dbReference>
<keyword evidence="4 7" id="KW-0863">Zinc-finger</keyword>
<reference evidence="12" key="1">
    <citation type="submission" date="2013-03" db="EMBL/GenBank/DDBJ databases">
        <title>The Genome Sequence of Anopheles christyi ACHKN1017.</title>
        <authorList>
            <consortium name="The Broad Institute Genomics Platform"/>
            <person name="Neafsey D.E."/>
            <person name="Besansky N."/>
            <person name="Walker B."/>
            <person name="Young S.K."/>
            <person name="Zeng Q."/>
            <person name="Gargeya S."/>
            <person name="Fitzgerald M."/>
            <person name="Haas B."/>
            <person name="Abouelleil A."/>
            <person name="Allen A.W."/>
            <person name="Alvarado L."/>
            <person name="Arachchi H.M."/>
            <person name="Berlin A.M."/>
            <person name="Chapman S.B."/>
            <person name="Gainer-Dewar J."/>
            <person name="Goldberg J."/>
            <person name="Griggs A."/>
            <person name="Gujja S."/>
            <person name="Hansen M."/>
            <person name="Howarth C."/>
            <person name="Imamovic A."/>
            <person name="Ireland A."/>
            <person name="Larimer J."/>
            <person name="McCowan C."/>
            <person name="Murphy C."/>
            <person name="Pearson M."/>
            <person name="Poon T.W."/>
            <person name="Priest M."/>
            <person name="Roberts A."/>
            <person name="Saif S."/>
            <person name="Shea T."/>
            <person name="Sisk P."/>
            <person name="Sykes S."/>
            <person name="Wortman J."/>
            <person name="Nusbaum C."/>
            <person name="Birren B."/>
        </authorList>
    </citation>
    <scope>NUCLEOTIDE SEQUENCE [LARGE SCALE GENOMIC DNA]</scope>
    <source>
        <strain evidence="12">ACHKN1017</strain>
    </source>
</reference>
<dbReference type="InterPro" id="IPR013087">
    <property type="entry name" value="Znf_C2H2_type"/>
</dbReference>
<dbReference type="EnsemblMetazoa" id="ACHR002153-RA">
    <property type="protein sequence ID" value="ACHR002153-PA"/>
    <property type="gene ID" value="ACHR002153"/>
</dbReference>
<sequence>MSYQCRVSLQFFNSAIYLYEETDGTTLADIIHFCARVHIVEEDGSPSYACSTCGEDAKRAFAFVQKCRQSDKELRAPNINREAINTASENVVEATAKTQELVVEVLTDQDEINNQLLQIEMVEEQVDRISEHSYSAEESSPDNQNVCAVEYLYEETANMELNDYNAMDFYCCHEDCLLTFNTKEVLKNHILLKHPVEQYNAQNTQHRCDNCDRAFGTAEEQTTHQAVLHLKQSTANISNRVRTQTRHCIFTATEKKCCDCYESFPTVEALLKHATQRHSIRKAVHDPARPVRCEVCFKLFRCLANLNHHQSVPYQPRRYSCNMCAASFRTSTLLATHEISHSTERKYVCEKCGTCFKNNQNLKMHCLLHEEKREVCKTCGLRFHRKSNLRIHERVHSNTYYAVCPHCDKQYKTQSQLQQHMKVHTQERLLACRYCAKRFMYTSDRKRHEMTHTGVYPFVCGCSRKFSRSRLYTRHVATQQSQLRLWK</sequence>
<dbReference type="PROSITE" id="PS50157">
    <property type="entry name" value="ZINC_FINGER_C2H2_2"/>
    <property type="match status" value="6"/>
</dbReference>
<comment type="caution">
    <text evidence="8">Lacks conserved residue(s) required for the propagation of feature annotation.</text>
</comment>
<dbReference type="SUPFAM" id="SSF57716">
    <property type="entry name" value="Glucocorticoid receptor-like (DNA-binding domain)"/>
    <property type="match status" value="1"/>
</dbReference>
<dbReference type="GO" id="GO:0008270">
    <property type="term" value="F:zinc ion binding"/>
    <property type="evidence" value="ECO:0007669"/>
    <property type="project" value="UniProtKB-KW"/>
</dbReference>